<dbReference type="EMBL" id="FOTL01000006">
    <property type="protein sequence ID" value="SFL31996.1"/>
    <property type="molecule type" value="Genomic_DNA"/>
</dbReference>
<accession>A0A126R219</accession>
<dbReference type="Proteomes" id="UP000066376">
    <property type="component" value="Chromosome"/>
</dbReference>
<dbReference type="SUPFAM" id="SSF46785">
    <property type="entry name" value="Winged helix' DNA-binding domain"/>
    <property type="match status" value="1"/>
</dbReference>
<dbReference type="Pfam" id="PF01637">
    <property type="entry name" value="ATPase_2"/>
    <property type="match status" value="1"/>
</dbReference>
<reference evidence="5" key="4">
    <citation type="submission" date="2016-10" db="EMBL/GenBank/DDBJ databases">
        <authorList>
            <person name="Varghese N."/>
        </authorList>
    </citation>
    <scope>NUCLEOTIDE SEQUENCE [LARGE SCALE GENOMIC DNA]</scope>
    <source>
        <strain evidence="5">DSM 16632</strain>
    </source>
</reference>
<evidence type="ECO:0000313" key="2">
    <source>
        <dbReference type="EMBL" id="AMK16147.1"/>
    </source>
</evidence>
<sequence>MSKLPWGNSKVLTDEEFFNREQEINNLKNLLSSTGENNAPDILLTGIRGVGKTVLLNRIKNIMDDDYLVIYMDFTISSVYQKNQMSVKGLLDYYFQEIISECRDKGLKSLDSQIKKFFKTNNFKLEKFLNINGIPIPLISTERDIEKYRDFVFKLAEDIYKENQDKIKGIIIIIDEFQVIKEIGDYLNSFLWNFRGYVTSQRNVAYVLSGSMSLQDNLISEIAGQNGAFGGRMLTININPFTKETANTYLKEKAPELNFTEEGFDRFYKCTSGIPSYINIFARQLDTSTTLNEEEVINAFDNNLSLILSHLINEWNRLTIKEKDIIITLIHEPLKRIEIARKLNVKSGSLSNKLNKLQNLGLIKFIDGKYEINEHLLKRWLKLEHEQKGIYPYRVI</sequence>
<name>A0A126R219_METOL</name>
<reference evidence="4" key="2">
    <citation type="submission" date="2016-02" db="EMBL/GenBank/DDBJ databases">
        <title>The draft genome sequence of the rumen methanogen Methanobrevibacter olleyae YLM1.</title>
        <authorList>
            <consortium name="New Zealand Agricultural Greenhouse Gas Research Centre/Pastoral Greenhouse Gas Research Consortium"/>
            <person name="Kelly W.J."/>
            <person name="Li D."/>
            <person name="Lambie S.C."/>
            <person name="Attwood G.T."/>
            <person name="Altermann E."/>
            <person name="Leahy S.C."/>
        </authorList>
    </citation>
    <scope>NUCLEOTIDE SEQUENCE [LARGE SCALE GENOMIC DNA]</scope>
    <source>
        <strain evidence="4">YLM1</strain>
    </source>
</reference>
<dbReference type="Gene3D" id="1.10.10.10">
    <property type="entry name" value="Winged helix-like DNA-binding domain superfamily/Winged helix DNA-binding domain"/>
    <property type="match status" value="1"/>
</dbReference>
<dbReference type="AlphaFoldDB" id="A0A126R219"/>
<organism evidence="2 4">
    <name type="scientific">Methanobrevibacter olleyae</name>
    <dbReference type="NCBI Taxonomy" id="294671"/>
    <lineage>
        <taxon>Archaea</taxon>
        <taxon>Methanobacteriati</taxon>
        <taxon>Methanobacteriota</taxon>
        <taxon>Methanomada group</taxon>
        <taxon>Methanobacteria</taxon>
        <taxon>Methanobacteriales</taxon>
        <taxon>Methanobacteriaceae</taxon>
        <taxon>Methanobrevibacter</taxon>
    </lineage>
</organism>
<dbReference type="InterPro" id="IPR036390">
    <property type="entry name" value="WH_DNA-bd_sf"/>
</dbReference>
<reference evidence="3" key="3">
    <citation type="submission" date="2016-10" db="EMBL/GenBank/DDBJ databases">
        <authorList>
            <person name="de Groot N.N."/>
        </authorList>
    </citation>
    <scope>NUCLEOTIDE SEQUENCE [LARGE SCALE GENOMIC DNA]</scope>
    <source>
        <strain evidence="3">DSM 16632</strain>
    </source>
</reference>
<dbReference type="GeneID" id="28489910"/>
<reference evidence="2 4" key="1">
    <citation type="journal article" date="2016" name="Genome Announc.">
        <title>Draft Genome Sequence of the Rumen Methanogen Methanobrevibacter olleyae YLM1.</title>
        <authorList>
            <person name="Kelly W.J."/>
            <person name="Li D."/>
            <person name="Lambie S.C."/>
            <person name="Cox F."/>
            <person name="Attwood G.T."/>
            <person name="Altermann E."/>
            <person name="Leahy S.C."/>
        </authorList>
    </citation>
    <scope>NUCLEOTIDE SEQUENCE [LARGE SCALE GENOMIC DNA]</scope>
    <source>
        <strain evidence="2 4">YLM1</strain>
    </source>
</reference>
<keyword evidence="4" id="KW-1185">Reference proteome</keyword>
<dbReference type="KEGG" id="mol:YLM1_1592"/>
<dbReference type="EMBL" id="CP014265">
    <property type="protein sequence ID" value="AMK16147.1"/>
    <property type="molecule type" value="Genomic_DNA"/>
</dbReference>
<gene>
    <name evidence="3" type="ORF">SAMN02910297_00560</name>
    <name evidence="2" type="ORF">YLM1_1592</name>
</gene>
<evidence type="ECO:0000259" key="1">
    <source>
        <dbReference type="Pfam" id="PF01637"/>
    </source>
</evidence>
<dbReference type="InterPro" id="IPR011579">
    <property type="entry name" value="ATPase_dom"/>
</dbReference>
<dbReference type="Gene3D" id="3.40.50.300">
    <property type="entry name" value="P-loop containing nucleotide triphosphate hydrolases"/>
    <property type="match status" value="1"/>
</dbReference>
<dbReference type="STRING" id="294671.YLM1_1592"/>
<dbReference type="RefSeq" id="WP_067148264.1">
    <property type="nucleotide sequence ID" value="NZ_CP014265.1"/>
</dbReference>
<dbReference type="Proteomes" id="UP000183442">
    <property type="component" value="Unassembled WGS sequence"/>
</dbReference>
<proteinExistence type="predicted"/>
<dbReference type="PANTHER" id="PTHR34301:SF8">
    <property type="entry name" value="ATPASE DOMAIN-CONTAINING PROTEIN"/>
    <property type="match status" value="1"/>
</dbReference>
<dbReference type="InterPro" id="IPR036388">
    <property type="entry name" value="WH-like_DNA-bd_sf"/>
</dbReference>
<dbReference type="GO" id="GO:0005524">
    <property type="term" value="F:ATP binding"/>
    <property type="evidence" value="ECO:0007669"/>
    <property type="project" value="InterPro"/>
</dbReference>
<dbReference type="PANTHER" id="PTHR34301">
    <property type="entry name" value="DNA-BINDING PROTEIN-RELATED"/>
    <property type="match status" value="1"/>
</dbReference>
<evidence type="ECO:0000313" key="5">
    <source>
        <dbReference type="Proteomes" id="UP000183442"/>
    </source>
</evidence>
<protein>
    <submittedName>
        <fullName evidence="2">Archaeal ATPase</fullName>
    </submittedName>
</protein>
<dbReference type="InterPro" id="IPR027417">
    <property type="entry name" value="P-loop_NTPase"/>
</dbReference>
<feature type="domain" description="ATPase" evidence="1">
    <location>
        <begin position="17"/>
        <end position="278"/>
    </location>
</feature>
<evidence type="ECO:0000313" key="3">
    <source>
        <dbReference type="EMBL" id="SFL31996.1"/>
    </source>
</evidence>
<evidence type="ECO:0000313" key="4">
    <source>
        <dbReference type="Proteomes" id="UP000066376"/>
    </source>
</evidence>
<dbReference type="OrthoDB" id="132045at2157"/>
<dbReference type="SUPFAM" id="SSF52540">
    <property type="entry name" value="P-loop containing nucleoside triphosphate hydrolases"/>
    <property type="match status" value="1"/>
</dbReference>
<dbReference type="PATRIC" id="fig|294671.3.peg.1656"/>